<keyword evidence="5" id="KW-0614">Plasmid</keyword>
<dbReference type="CDD" id="cd03801">
    <property type="entry name" value="GT4_PimA-like"/>
    <property type="match status" value="1"/>
</dbReference>
<reference evidence="6" key="1">
    <citation type="submission" date="2011-01" db="EMBL/GenBank/DDBJ databases">
        <title>Complete sequence of plasmid4 of Acidobacterium sp. MP5ACTX9.</title>
        <authorList>
            <consortium name="US DOE Joint Genome Institute"/>
            <person name="Lucas S."/>
            <person name="Copeland A."/>
            <person name="Lapidus A."/>
            <person name="Cheng J.-F."/>
            <person name="Goodwin L."/>
            <person name="Pitluck S."/>
            <person name="Teshima H."/>
            <person name="Detter J.C."/>
            <person name="Han C."/>
            <person name="Tapia R."/>
            <person name="Land M."/>
            <person name="Hauser L."/>
            <person name="Kyrpides N."/>
            <person name="Ivanova N."/>
            <person name="Ovchinnikova G."/>
            <person name="Pagani I."/>
            <person name="Rawat S.R."/>
            <person name="Mannisto M."/>
            <person name="Haggblom M.M."/>
            <person name="Woyke T."/>
        </authorList>
    </citation>
    <scope>NUCLEOTIDE SEQUENCE [LARGE SCALE GENOMIC DNA]</scope>
    <source>
        <strain evidence="6">MP5ACTX9</strain>
        <plasmid evidence="6">Plasmid pACIX904</plasmid>
    </source>
</reference>
<dbReference type="PANTHER" id="PTHR12526:SF510">
    <property type="entry name" value="D-INOSITOL 3-PHOSPHATE GLYCOSYLTRANSFERASE"/>
    <property type="match status" value="1"/>
</dbReference>
<accession>E8X7R9</accession>
<dbReference type="SUPFAM" id="SSF53756">
    <property type="entry name" value="UDP-Glycosyltransferase/glycogen phosphorylase"/>
    <property type="match status" value="1"/>
</dbReference>
<dbReference type="InterPro" id="IPR001296">
    <property type="entry name" value="Glyco_trans_1"/>
</dbReference>
<dbReference type="PANTHER" id="PTHR12526">
    <property type="entry name" value="GLYCOSYLTRANSFERASE"/>
    <property type="match status" value="1"/>
</dbReference>
<dbReference type="PaxDb" id="1198114-AciX9_4573"/>
<dbReference type="KEGG" id="acm:AciX9_4573"/>
<gene>
    <name evidence="5" type="ordered locus">AciX9_4573</name>
</gene>
<dbReference type="eggNOG" id="COG0438">
    <property type="taxonomic scope" value="Bacteria"/>
</dbReference>
<sequence>MQRKIRVLFVNHTAKLGGGELALCALIRHLDPALIDHRVLLCEEGPLVERLRMFTEVHVEPLSGELREARKDGLSSGKIDFFKKGMELVGYVWRLSRTIKRLRVDLVHTNSLKADILGGLAARLAGTKVIWHIRDRIEVDYLPARVVSFFRQLTRWIPHAVITNSHATMETLHLIPHGDLRKERLAWKGLSRVIHDGFDFSTSSKKQAITAGAVTIGLIGRISPWKGQDVFLRAAAIVHQSFPEVRFQIIGSALFGEEEYERHIHKLCMDLQLDCCVDFLGFISNIQMEIERLDLVVHASTIGEPFGQVVIEGMAAGKAIIATRGGGIPEIVLNGETGILVAMKDSQSMANAMLTLLSHPEQRAEMGNKGFQRVVDYFRIEKTADGVSRFYQELSQSDS</sequence>
<evidence type="ECO:0000259" key="3">
    <source>
        <dbReference type="Pfam" id="PF00534"/>
    </source>
</evidence>
<organism evidence="6">
    <name type="scientific">Granulicella tundricola (strain ATCC BAA-1859 / DSM 23138 / MP5ACTX9)</name>
    <dbReference type="NCBI Taxonomy" id="1198114"/>
    <lineage>
        <taxon>Bacteria</taxon>
        <taxon>Pseudomonadati</taxon>
        <taxon>Acidobacteriota</taxon>
        <taxon>Terriglobia</taxon>
        <taxon>Terriglobales</taxon>
        <taxon>Acidobacteriaceae</taxon>
        <taxon>Granulicella</taxon>
    </lineage>
</organism>
<dbReference type="HOGENOM" id="CLU_009583_0_4_0"/>
<feature type="domain" description="Glycosyl transferase family 1" evidence="3">
    <location>
        <begin position="202"/>
        <end position="372"/>
    </location>
</feature>
<dbReference type="EMBL" id="CP002484">
    <property type="protein sequence ID" value="ADW71503.1"/>
    <property type="molecule type" value="Genomic_DNA"/>
</dbReference>
<evidence type="ECO:0000313" key="5">
    <source>
        <dbReference type="EMBL" id="ADW71503.1"/>
    </source>
</evidence>
<dbReference type="Pfam" id="PF00534">
    <property type="entry name" value="Glycos_transf_1"/>
    <property type="match status" value="1"/>
</dbReference>
<dbReference type="GO" id="GO:0016757">
    <property type="term" value="F:glycosyltransferase activity"/>
    <property type="evidence" value="ECO:0007669"/>
    <property type="project" value="UniProtKB-KW"/>
</dbReference>
<dbReference type="Pfam" id="PF13439">
    <property type="entry name" value="Glyco_transf_4"/>
    <property type="match status" value="1"/>
</dbReference>
<dbReference type="RefSeq" id="WP_013573222.1">
    <property type="nucleotide sequence ID" value="NC_015059.1"/>
</dbReference>
<geneLocation type="plasmid" evidence="5 6">
    <name>pACIX904</name>
</geneLocation>
<name>E8X7R9_GRATM</name>
<feature type="domain" description="Glycosyltransferase subfamily 4-like N-terminal" evidence="4">
    <location>
        <begin position="17"/>
        <end position="173"/>
    </location>
</feature>
<evidence type="ECO:0000256" key="1">
    <source>
        <dbReference type="ARBA" id="ARBA00022676"/>
    </source>
</evidence>
<evidence type="ECO:0000259" key="4">
    <source>
        <dbReference type="Pfam" id="PF13439"/>
    </source>
</evidence>
<keyword evidence="6" id="KW-1185">Reference proteome</keyword>
<evidence type="ECO:0000256" key="2">
    <source>
        <dbReference type="ARBA" id="ARBA00022679"/>
    </source>
</evidence>
<keyword evidence="2 5" id="KW-0808">Transferase</keyword>
<protein>
    <submittedName>
        <fullName evidence="5">Glycosyl transferase group 1</fullName>
    </submittedName>
</protein>
<dbReference type="InterPro" id="IPR028098">
    <property type="entry name" value="Glyco_trans_4-like_N"/>
</dbReference>
<dbReference type="Proteomes" id="UP000000343">
    <property type="component" value="Plasmid pACIX904"/>
</dbReference>
<evidence type="ECO:0000313" key="6">
    <source>
        <dbReference type="Proteomes" id="UP000000343"/>
    </source>
</evidence>
<proteinExistence type="predicted"/>
<keyword evidence="1" id="KW-0328">Glycosyltransferase</keyword>
<dbReference type="AlphaFoldDB" id="E8X7R9"/>
<dbReference type="Gene3D" id="3.40.50.2000">
    <property type="entry name" value="Glycogen Phosphorylase B"/>
    <property type="match status" value="2"/>
</dbReference>